<keyword evidence="10" id="KW-1185">Reference proteome</keyword>
<reference evidence="9 10" key="1">
    <citation type="journal article" date="2012" name="Stand. Genomic Sci.">
        <title>Complete genome sequence of Pyrobaculum oguniense.</title>
        <authorList>
            <person name="Bernick D.L."/>
            <person name="Karplus K."/>
            <person name="Lui L.M."/>
            <person name="Coker J.K."/>
            <person name="Murphy J.N."/>
            <person name="Chan P.P."/>
            <person name="Cozen A.E."/>
            <person name="Lowe T.M."/>
        </authorList>
    </citation>
    <scope>NUCLEOTIDE SEQUENCE [LARGE SCALE GENOMIC DNA]</scope>
    <source>
        <strain evidence="9 10">TE7</strain>
    </source>
</reference>
<dbReference type="PANTHER" id="PTHR46499:SF1">
    <property type="entry name" value="QUEUINE TRNA-RIBOSYLTRANSFERASE"/>
    <property type="match status" value="1"/>
</dbReference>
<dbReference type="InterPro" id="IPR050076">
    <property type="entry name" value="ArchSynthase1/Queuine_TRR"/>
</dbReference>
<dbReference type="SUPFAM" id="SSF51713">
    <property type="entry name" value="tRNA-guanine transglycosylase"/>
    <property type="match status" value="1"/>
</dbReference>
<comment type="similarity">
    <text evidence="6">Belongs to the archaeosine tRNA-ribosyltransferase family.</text>
</comment>
<name>H6QDL3_PYROT</name>
<proteinExistence type="inferred from homology"/>
<comment type="pathway">
    <text evidence="6">tRNA modification; archaeosine-tRNA biosynthesis.</text>
</comment>
<dbReference type="PANTHER" id="PTHR46499">
    <property type="entry name" value="QUEUINE TRNA-RIBOSYLTRANSFERASE"/>
    <property type="match status" value="1"/>
</dbReference>
<dbReference type="GO" id="GO:0002099">
    <property type="term" value="P:tRNA wobble guanine modification"/>
    <property type="evidence" value="ECO:0007669"/>
    <property type="project" value="TreeGrafter"/>
</dbReference>
<feature type="coiled-coil region" evidence="7">
    <location>
        <begin position="288"/>
        <end position="315"/>
    </location>
</feature>
<dbReference type="KEGG" id="pog:Pogu_2457"/>
<feature type="binding site" evidence="6">
    <location>
        <position position="278"/>
    </location>
    <ligand>
        <name>Zn(2+)</name>
        <dbReference type="ChEBI" id="CHEBI:29105"/>
    </ligand>
</feature>
<dbReference type="AlphaFoldDB" id="H6QDL3"/>
<dbReference type="EC" id="2.4.2.48" evidence="6"/>
<evidence type="ECO:0000313" key="9">
    <source>
        <dbReference type="EMBL" id="AFA40484.1"/>
    </source>
</evidence>
<dbReference type="UniPathway" id="UPA00393"/>
<gene>
    <name evidence="6" type="primary">tgtA</name>
    <name evidence="9" type="ordered locus">Pogu_2457</name>
</gene>
<accession>H6QDL3</accession>
<evidence type="ECO:0000313" key="10">
    <source>
        <dbReference type="Proteomes" id="UP000009062"/>
    </source>
</evidence>
<dbReference type="EMBL" id="CP003316">
    <property type="protein sequence ID" value="AFA40484.1"/>
    <property type="molecule type" value="Genomic_DNA"/>
</dbReference>
<keyword evidence="2 6" id="KW-0808">Transferase</keyword>
<feature type="domain" description="tRNA-guanine(15) transglycosylase-like" evidence="8">
    <location>
        <begin position="12"/>
        <end position="333"/>
    </location>
</feature>
<keyword evidence="5 6" id="KW-0862">Zinc</keyword>
<dbReference type="InterPro" id="IPR036511">
    <property type="entry name" value="TGT-like_sf"/>
</dbReference>
<protein>
    <recommendedName>
        <fullName evidence="6">tRNA-guanine(15) transglycosylase</fullName>
        <ecNumber evidence="6">2.4.2.48</ecNumber>
    </recommendedName>
    <alternativeName>
        <fullName evidence="6">7-cyano-7-deazaguanine tRNA-ribosyltransferase</fullName>
    </alternativeName>
    <alternativeName>
        <fullName evidence="6">Archaeal tRNA-guanine transglycosylase</fullName>
    </alternativeName>
</protein>
<evidence type="ECO:0000256" key="5">
    <source>
        <dbReference type="ARBA" id="ARBA00022833"/>
    </source>
</evidence>
<feature type="binding site" evidence="6">
    <location>
        <position position="118"/>
    </location>
    <ligand>
        <name>substrate</name>
    </ligand>
</feature>
<dbReference type="SUPFAM" id="SSF88802">
    <property type="entry name" value="Pre-PUA domain"/>
    <property type="match status" value="1"/>
</dbReference>
<evidence type="ECO:0000256" key="3">
    <source>
        <dbReference type="ARBA" id="ARBA00022694"/>
    </source>
</evidence>
<keyword evidence="1 6" id="KW-0328">Glycosyltransferase</keyword>
<keyword evidence="3 6" id="KW-0819">tRNA processing</keyword>
<dbReference type="Gene3D" id="3.20.20.105">
    <property type="entry name" value="Queuine tRNA-ribosyltransferase-like"/>
    <property type="match status" value="1"/>
</dbReference>
<dbReference type="Proteomes" id="UP000009062">
    <property type="component" value="Chromosome"/>
</dbReference>
<keyword evidence="4 6" id="KW-0479">Metal-binding</keyword>
<dbReference type="HAMAP" id="MF_01634">
    <property type="entry name" value="TgtA_arch"/>
    <property type="match status" value="1"/>
</dbReference>
<evidence type="ECO:0000256" key="7">
    <source>
        <dbReference type="SAM" id="Coils"/>
    </source>
</evidence>
<evidence type="ECO:0000256" key="2">
    <source>
        <dbReference type="ARBA" id="ARBA00022679"/>
    </source>
</evidence>
<evidence type="ECO:0000256" key="4">
    <source>
        <dbReference type="ARBA" id="ARBA00022723"/>
    </source>
</evidence>
<dbReference type="STRING" id="698757.Pogu_2457"/>
<comment type="function">
    <text evidence="6">Exchanges the guanine residue with 7-cyano-7-deazaguanine (preQ0) at position 15 in the dihydrouridine loop (D-loop) of archaeal tRNAs.</text>
</comment>
<dbReference type="Gene3D" id="3.40.50.10630">
    <property type="entry name" value="Uracil-DNA glycosylase-like"/>
    <property type="match status" value="1"/>
</dbReference>
<comment type="caution">
    <text evidence="6">Lacks conserved residue(s) required for the propagation of feature annotation.</text>
</comment>
<sequence length="495" mass="56563">MAFEITAKDLAGRVGKLYTKSGVIETPTLFPVVDPRKQEIPLSIIKQYFGQVITNSFFVYRLTGGRVVDVKKLLGWDGIIMTDSGAYQILRYGTIDVDPDEILVYQDKIGTDIGVILDLPFDYEEPYDSALLKVEETIRRAKRAATTLLDRLSMLVVGPIQGGVYFDLLARSAREISRLGFPILAIGSPTTLLEEYRFDVLLEAVLHVKANITREAPLHLFGAGHPLILPFAVALGVDLFDSASYILYARDNRIMLRDRTLRLDDVRTEHLPCSTKLCYKTVKELREMTQEERTLLIAEHNLAVLREEILEIRQRIHEGTLWEYLEIKARAHPTLYRFLKSLGRYKRLIEEYDPETHPQPHGLILFSDTASSRPEPFRHRMRLANTHPTSKIAIVLNIAEKPYNRSWEYLYVKKVAGDRAHVLFYDPVFGIVSEEVAEVYPLSQNEAEGEDEAARAHAYEWLSQYDLILAYNIDLPILGKKVVKLQSLEEVSLYI</sequence>
<organism evidence="9 10">
    <name type="scientific">Pyrobaculum oguniense (strain DSM 13380 / JCM 10595 / TE7)</name>
    <dbReference type="NCBI Taxonomy" id="698757"/>
    <lineage>
        <taxon>Archaea</taxon>
        <taxon>Thermoproteota</taxon>
        <taxon>Thermoprotei</taxon>
        <taxon>Thermoproteales</taxon>
        <taxon>Thermoproteaceae</taxon>
        <taxon>Pyrobaculum</taxon>
    </lineage>
</organism>
<dbReference type="NCBIfam" id="TIGR00449">
    <property type="entry name" value="tgt_general"/>
    <property type="match status" value="1"/>
</dbReference>
<dbReference type="GO" id="GO:0016763">
    <property type="term" value="F:pentosyltransferase activity"/>
    <property type="evidence" value="ECO:0007669"/>
    <property type="project" value="UniProtKB-UniRule"/>
</dbReference>
<dbReference type="eggNOG" id="arCOG00989">
    <property type="taxonomic scope" value="Archaea"/>
</dbReference>
<comment type="catalytic activity">
    <reaction evidence="6">
        <text>guanosine(15) in tRNA + 7-cyano-7-carbaguanine = 7-cyano-7-carbaguanosine(15) in tRNA + guanine</text>
        <dbReference type="Rhea" id="RHEA:43164"/>
        <dbReference type="Rhea" id="RHEA-COMP:10371"/>
        <dbReference type="Rhea" id="RHEA-COMP:10372"/>
        <dbReference type="ChEBI" id="CHEBI:16235"/>
        <dbReference type="ChEBI" id="CHEBI:45075"/>
        <dbReference type="ChEBI" id="CHEBI:74269"/>
        <dbReference type="ChEBI" id="CHEBI:82850"/>
        <dbReference type="EC" id="2.4.2.48"/>
    </reaction>
</comment>
<keyword evidence="7" id="KW-0175">Coiled coil</keyword>
<dbReference type="InterPro" id="IPR002616">
    <property type="entry name" value="tRNA_ribo_trans-like"/>
</dbReference>
<feature type="active site" description="Nucleophile" evidence="6">
    <location>
        <position position="83"/>
    </location>
</feature>
<dbReference type="Pfam" id="PF01702">
    <property type="entry name" value="TGT"/>
    <property type="match status" value="1"/>
</dbReference>
<comment type="cofactor">
    <cofactor evidence="6">
        <name>Zn(2+)</name>
        <dbReference type="ChEBI" id="CHEBI:29105"/>
    </cofactor>
    <text evidence="6">Binds 1 zinc ion per subunit.</text>
</comment>
<dbReference type="GO" id="GO:0008270">
    <property type="term" value="F:zinc ion binding"/>
    <property type="evidence" value="ECO:0007669"/>
    <property type="project" value="UniProtKB-UniRule"/>
</dbReference>
<dbReference type="GO" id="GO:0005737">
    <property type="term" value="C:cytoplasm"/>
    <property type="evidence" value="ECO:0007669"/>
    <property type="project" value="TreeGrafter"/>
</dbReference>
<evidence type="ECO:0000259" key="8">
    <source>
        <dbReference type="Pfam" id="PF01702"/>
    </source>
</evidence>
<evidence type="ECO:0000256" key="6">
    <source>
        <dbReference type="HAMAP-Rule" id="MF_01634"/>
    </source>
</evidence>
<feature type="binding site" evidence="6">
    <location>
        <position position="273"/>
    </location>
    <ligand>
        <name>Zn(2+)</name>
        <dbReference type="ChEBI" id="CHEBI:29105"/>
    </ligand>
</feature>
<evidence type="ECO:0000256" key="1">
    <source>
        <dbReference type="ARBA" id="ARBA00022676"/>
    </source>
</evidence>
<dbReference type="NCBIfam" id="TIGR00432">
    <property type="entry name" value="arcsn_tRNA_tgt"/>
    <property type="match status" value="1"/>
</dbReference>
<dbReference type="HOGENOM" id="CLU_030083_0_0_2"/>
<dbReference type="InterPro" id="IPR004804">
    <property type="entry name" value="TgtA"/>
</dbReference>